<reference evidence="3" key="2">
    <citation type="submission" date="2020-11" db="EMBL/GenBank/DDBJ databases">
        <authorList>
            <person name="McCartney M.A."/>
            <person name="Auch B."/>
            <person name="Kono T."/>
            <person name="Mallez S."/>
            <person name="Becker A."/>
            <person name="Gohl D.M."/>
            <person name="Silverstein K.A.T."/>
            <person name="Koren S."/>
            <person name="Bechman K.B."/>
            <person name="Herman A."/>
            <person name="Abrahante J.E."/>
            <person name="Garbe J."/>
        </authorList>
    </citation>
    <scope>NUCLEOTIDE SEQUENCE</scope>
    <source>
        <strain evidence="3">Duluth1</strain>
        <tissue evidence="3">Whole animal</tissue>
    </source>
</reference>
<accession>A0A9D4DIZ4</accession>
<keyword evidence="4" id="KW-1185">Reference proteome</keyword>
<reference evidence="3" key="1">
    <citation type="journal article" date="2019" name="bioRxiv">
        <title>The Genome of the Zebra Mussel, Dreissena polymorpha: A Resource for Invasive Species Research.</title>
        <authorList>
            <person name="McCartney M.A."/>
            <person name="Auch B."/>
            <person name="Kono T."/>
            <person name="Mallez S."/>
            <person name="Zhang Y."/>
            <person name="Obille A."/>
            <person name="Becker A."/>
            <person name="Abrahante J.E."/>
            <person name="Garbe J."/>
            <person name="Badalamenti J.P."/>
            <person name="Herman A."/>
            <person name="Mangelson H."/>
            <person name="Liachko I."/>
            <person name="Sullivan S."/>
            <person name="Sone E.D."/>
            <person name="Koren S."/>
            <person name="Silverstein K.A.T."/>
            <person name="Beckman K.B."/>
            <person name="Gohl D.M."/>
        </authorList>
    </citation>
    <scope>NUCLEOTIDE SEQUENCE</scope>
    <source>
        <strain evidence="3">Duluth1</strain>
        <tissue evidence="3">Whole animal</tissue>
    </source>
</reference>
<comment type="caution">
    <text evidence="3">The sequence shown here is derived from an EMBL/GenBank/DDBJ whole genome shotgun (WGS) entry which is preliminary data.</text>
</comment>
<organism evidence="3 4">
    <name type="scientific">Dreissena polymorpha</name>
    <name type="common">Zebra mussel</name>
    <name type="synonym">Mytilus polymorpha</name>
    <dbReference type="NCBI Taxonomy" id="45954"/>
    <lineage>
        <taxon>Eukaryota</taxon>
        <taxon>Metazoa</taxon>
        <taxon>Spiralia</taxon>
        <taxon>Lophotrochozoa</taxon>
        <taxon>Mollusca</taxon>
        <taxon>Bivalvia</taxon>
        <taxon>Autobranchia</taxon>
        <taxon>Heteroconchia</taxon>
        <taxon>Euheterodonta</taxon>
        <taxon>Imparidentia</taxon>
        <taxon>Neoheterodontei</taxon>
        <taxon>Myida</taxon>
        <taxon>Dreissenoidea</taxon>
        <taxon>Dreissenidae</taxon>
        <taxon>Dreissena</taxon>
    </lineage>
</organism>
<keyword evidence="1" id="KW-0479">Metal-binding</keyword>
<feature type="domain" description="B box-type" evidence="2">
    <location>
        <begin position="22"/>
        <end position="53"/>
    </location>
</feature>
<keyword evidence="1" id="KW-0863">Zinc-finger</keyword>
<dbReference type="AlphaFoldDB" id="A0A9D4DIZ4"/>
<name>A0A9D4DIZ4_DREPO</name>
<keyword evidence="1" id="KW-0862">Zinc</keyword>
<dbReference type="GO" id="GO:0008270">
    <property type="term" value="F:zinc ion binding"/>
    <property type="evidence" value="ECO:0007669"/>
    <property type="project" value="UniProtKB-KW"/>
</dbReference>
<evidence type="ECO:0000313" key="4">
    <source>
        <dbReference type="Proteomes" id="UP000828390"/>
    </source>
</evidence>
<gene>
    <name evidence="3" type="ORF">DPMN_184537</name>
</gene>
<dbReference type="Proteomes" id="UP000828390">
    <property type="component" value="Unassembled WGS sequence"/>
</dbReference>
<sequence length="53" mass="5811">MASSMVSPLAAKGSDTVWDLSCDACYKNEAQFYCEGCSKCNCENCVILHNQLQ</sequence>
<proteinExistence type="predicted"/>
<evidence type="ECO:0000313" key="3">
    <source>
        <dbReference type="EMBL" id="KAH3750021.1"/>
    </source>
</evidence>
<protein>
    <recommendedName>
        <fullName evidence="2">B box-type domain-containing protein</fullName>
    </recommendedName>
</protein>
<evidence type="ECO:0000259" key="2">
    <source>
        <dbReference type="PROSITE" id="PS50119"/>
    </source>
</evidence>
<dbReference type="InterPro" id="IPR000315">
    <property type="entry name" value="Znf_B-box"/>
</dbReference>
<dbReference type="PROSITE" id="PS50119">
    <property type="entry name" value="ZF_BBOX"/>
    <property type="match status" value="1"/>
</dbReference>
<dbReference type="EMBL" id="JAIWYP010000010">
    <property type="protein sequence ID" value="KAH3750021.1"/>
    <property type="molecule type" value="Genomic_DNA"/>
</dbReference>
<evidence type="ECO:0000256" key="1">
    <source>
        <dbReference type="PROSITE-ProRule" id="PRU00024"/>
    </source>
</evidence>